<dbReference type="PROSITE" id="PS51318">
    <property type="entry name" value="TAT"/>
    <property type="match status" value="1"/>
</dbReference>
<dbReference type="AlphaFoldDB" id="A0A0G3HFE0"/>
<dbReference type="NCBIfam" id="NF038134">
    <property type="entry name" value="choice_anch_M"/>
    <property type="match status" value="1"/>
</dbReference>
<evidence type="ECO:0000313" key="4">
    <source>
        <dbReference type="Proteomes" id="UP000035548"/>
    </source>
</evidence>
<reference evidence="4" key="2">
    <citation type="submission" date="2015-05" db="EMBL/GenBank/DDBJ databases">
        <title>Complete genome sequence of Corynebacterium uterequi DSM 45634, isolated from the uterus of a maiden mare.</title>
        <authorList>
            <person name="Ruckert C."/>
            <person name="Albersmeier A."/>
            <person name="Winkler A."/>
            <person name="Tauch A."/>
        </authorList>
    </citation>
    <scope>NUCLEOTIDE SEQUENCE [LARGE SCALE GENOMIC DNA]</scope>
    <source>
        <strain evidence="4">DSM 45634</strain>
    </source>
</reference>
<dbReference type="Proteomes" id="UP000035548">
    <property type="component" value="Chromosome"/>
</dbReference>
<sequence>MISSLRRRTALTGVAALTALTALAGATGDVAAQPVDPALEQNVTSAEPVIVGEPVIIPAGHVDMGPYLVEGGELDLLIRDDASAEPVWRHPEDVVFEVGDAAGLTVPDDDNYSFIGAKPGENVWVVPQTEIAGVPWVGWNTQSPTIDGIVGSGVTLEFISHDGPGEHSVFLQSGGFAAPDVLWTQKDGGSIWVEPDTHTHANWVFTEPGSHAVTIRATIEQPNGTTSTADATLRFAVGIPAAEYSTPAASSESAGVPMWLIIVGAVVVALAVVGGVAAALFRGKKK</sequence>
<keyword evidence="1" id="KW-1133">Transmembrane helix</keyword>
<keyword evidence="4" id="KW-1185">Reference proteome</keyword>
<dbReference type="STRING" id="1072256.CUTER_10535"/>
<evidence type="ECO:0000256" key="1">
    <source>
        <dbReference type="SAM" id="Phobius"/>
    </source>
</evidence>
<reference evidence="3 4" key="1">
    <citation type="journal article" date="2015" name="Genome Announc.">
        <title>Virulence Factor Genes Detected in the Complete Genome Sequence of Corynebacterium uterequi DSM 45634, Isolated from the Uterus of a Maiden Mare.</title>
        <authorList>
            <person name="Ruckert C."/>
            <person name="Kriete M."/>
            <person name="Jaenicke S."/>
            <person name="Winkler A."/>
            <person name="Tauch A."/>
        </authorList>
    </citation>
    <scope>NUCLEOTIDE SEQUENCE [LARGE SCALE GENOMIC DNA]</scope>
    <source>
        <strain evidence="3 4">DSM 45634</strain>
    </source>
</reference>
<dbReference type="KEGG" id="cut:CUTER_10535"/>
<evidence type="ECO:0000313" key="3">
    <source>
        <dbReference type="EMBL" id="AKK12071.1"/>
    </source>
</evidence>
<dbReference type="NCBIfam" id="TIGR03769">
    <property type="entry name" value="P_ac_wall_RPT"/>
    <property type="match status" value="1"/>
</dbReference>
<protein>
    <submittedName>
        <fullName evidence="3">Actinobacterial surface-anchored protein domain</fullName>
    </submittedName>
</protein>
<keyword evidence="1" id="KW-0472">Membrane</keyword>
<dbReference type="EMBL" id="CP011546">
    <property type="protein sequence ID" value="AKK12071.1"/>
    <property type="molecule type" value="Genomic_DNA"/>
</dbReference>
<feature type="transmembrane region" description="Helical" evidence="1">
    <location>
        <begin position="258"/>
        <end position="281"/>
    </location>
</feature>
<keyword evidence="2" id="KW-0732">Signal</keyword>
<organism evidence="3 4">
    <name type="scientific">Corynebacterium uterequi</name>
    <dbReference type="NCBI Taxonomy" id="1072256"/>
    <lineage>
        <taxon>Bacteria</taxon>
        <taxon>Bacillati</taxon>
        <taxon>Actinomycetota</taxon>
        <taxon>Actinomycetes</taxon>
        <taxon>Mycobacteriales</taxon>
        <taxon>Corynebacteriaceae</taxon>
        <taxon>Corynebacterium</taxon>
    </lineage>
</organism>
<dbReference type="InterPro" id="IPR022435">
    <property type="entry name" value="Surface-anchored_actinobac"/>
</dbReference>
<keyword evidence="1" id="KW-0812">Transmembrane</keyword>
<proteinExistence type="predicted"/>
<name>A0A0G3HFE0_9CORY</name>
<dbReference type="PATRIC" id="fig|1072256.5.peg.2072"/>
<accession>A0A0G3HFE0</accession>
<evidence type="ECO:0000256" key="2">
    <source>
        <dbReference type="SAM" id="SignalP"/>
    </source>
</evidence>
<feature type="signal peptide" evidence="2">
    <location>
        <begin position="1"/>
        <end position="24"/>
    </location>
</feature>
<dbReference type="InterPro" id="IPR006311">
    <property type="entry name" value="TAT_signal"/>
</dbReference>
<dbReference type="OrthoDB" id="4424311at2"/>
<feature type="chain" id="PRO_5039495438" evidence="2">
    <location>
        <begin position="25"/>
        <end position="286"/>
    </location>
</feature>
<gene>
    <name evidence="3" type="ORF">CUTER_10535</name>
</gene>
<dbReference type="RefSeq" id="WP_052844124.1">
    <property type="nucleotide sequence ID" value="NZ_CP011546.1"/>
</dbReference>